<dbReference type="OrthoDB" id="4537300at2"/>
<organism evidence="1 2">
    <name type="scientific">Nocardia nova SH22a</name>
    <dbReference type="NCBI Taxonomy" id="1415166"/>
    <lineage>
        <taxon>Bacteria</taxon>
        <taxon>Bacillati</taxon>
        <taxon>Actinomycetota</taxon>
        <taxon>Actinomycetes</taxon>
        <taxon>Mycobacteriales</taxon>
        <taxon>Nocardiaceae</taxon>
        <taxon>Nocardia</taxon>
    </lineage>
</organism>
<protein>
    <recommendedName>
        <fullName evidence="3">DUF3558 domain-containing protein</fullName>
    </recommendedName>
</protein>
<evidence type="ECO:0000313" key="2">
    <source>
        <dbReference type="Proteomes" id="UP000019150"/>
    </source>
</evidence>
<dbReference type="STRING" id="1415166.NONO_c38810"/>
<dbReference type="AlphaFoldDB" id="W5TH18"/>
<dbReference type="PATRIC" id="fig|1415166.3.peg.3982"/>
<gene>
    <name evidence="1" type="ORF">NONO_c38810</name>
</gene>
<dbReference type="RefSeq" id="WP_025350093.1">
    <property type="nucleotide sequence ID" value="NZ_CP006850.1"/>
</dbReference>
<proteinExistence type="predicted"/>
<dbReference type="EMBL" id="CP006850">
    <property type="protein sequence ID" value="AHH18665.1"/>
    <property type="molecule type" value="Genomic_DNA"/>
</dbReference>
<evidence type="ECO:0008006" key="3">
    <source>
        <dbReference type="Google" id="ProtNLM"/>
    </source>
</evidence>
<dbReference type="Proteomes" id="UP000019150">
    <property type="component" value="Chromosome"/>
</dbReference>
<name>W5TH18_9NOCA</name>
<sequence>MAQSHSGARRDVTGPGRLVAIVVAALAAVTGCAAHNTNGPHAATLSQDAVRDTYLRFLTNRAPVLAPGSECTAFTPRVHTIAGVPQDVRATPMVPGHGCWAGGTHGTVVSVMTTATPFGSFWRRDYPNDDGSGITATMVDKDAAQLFERFLIDNRYYAVGAASRWTAGLDSGTTKTVCMLVIDTGAPQPLLINLTQQVPHTDPTARTVTQQCATAVSVATAILGEQDPGGGSHMS</sequence>
<dbReference type="KEGG" id="nno:NONO_c38810"/>
<evidence type="ECO:0000313" key="1">
    <source>
        <dbReference type="EMBL" id="AHH18665.1"/>
    </source>
</evidence>
<reference evidence="1 2" key="1">
    <citation type="journal article" date="2014" name="Appl. Environ. Microbiol.">
        <title>Insights into the Microbial Degradation of Rubber and Gutta-Percha by Analysis of the Complete Genome of Nocardia nova SH22a.</title>
        <authorList>
            <person name="Luo Q."/>
            <person name="Hiessl S."/>
            <person name="Poehlein A."/>
            <person name="Daniel R."/>
            <person name="Steinbuchel A."/>
        </authorList>
    </citation>
    <scope>NUCLEOTIDE SEQUENCE [LARGE SCALE GENOMIC DNA]</scope>
    <source>
        <strain evidence="1">SH22a</strain>
    </source>
</reference>
<accession>W5TH18</accession>
<keyword evidence="2" id="KW-1185">Reference proteome</keyword>
<dbReference type="HOGENOM" id="CLU_1179241_0_0_11"/>
<dbReference type="eggNOG" id="ENOG502ZZ6J">
    <property type="taxonomic scope" value="Bacteria"/>
</dbReference>